<dbReference type="Gramene" id="ONIVA12G02810.6">
    <property type="protein sequence ID" value="ONIVA12G02810.6"/>
    <property type="gene ID" value="ONIVA12G02810"/>
</dbReference>
<reference evidence="1" key="2">
    <citation type="submission" date="2018-04" db="EMBL/GenBank/DDBJ databases">
        <title>OnivRS2 (Oryza nivara Reference Sequence Version 2).</title>
        <authorList>
            <person name="Zhang J."/>
            <person name="Kudrna D."/>
            <person name="Lee S."/>
            <person name="Talag J."/>
            <person name="Rajasekar S."/>
            <person name="Welchert J."/>
            <person name="Hsing Y.-I."/>
            <person name="Wing R.A."/>
        </authorList>
    </citation>
    <scope>NUCLEOTIDE SEQUENCE [LARGE SCALE GENOMIC DNA]</scope>
    <source>
        <strain evidence="1">SL10</strain>
    </source>
</reference>
<name>A0A0E0J6U4_ORYNI</name>
<organism evidence="1">
    <name type="scientific">Oryza nivara</name>
    <name type="common">Indian wild rice</name>
    <name type="synonym">Oryza sativa f. spontanea</name>
    <dbReference type="NCBI Taxonomy" id="4536"/>
    <lineage>
        <taxon>Eukaryota</taxon>
        <taxon>Viridiplantae</taxon>
        <taxon>Streptophyta</taxon>
        <taxon>Embryophyta</taxon>
        <taxon>Tracheophyta</taxon>
        <taxon>Spermatophyta</taxon>
        <taxon>Magnoliopsida</taxon>
        <taxon>Liliopsida</taxon>
        <taxon>Poales</taxon>
        <taxon>Poaceae</taxon>
        <taxon>BOP clade</taxon>
        <taxon>Oryzoideae</taxon>
        <taxon>Oryzeae</taxon>
        <taxon>Oryzinae</taxon>
        <taxon>Oryza</taxon>
    </lineage>
</organism>
<sequence length="61" mass="6599">MNGTPLFTHLCSPLLHRLCPCRRRRLPSPIPRVSASSSGVPVHRWPVAASPAPSASTVRIC</sequence>
<dbReference type="EnsemblPlants" id="ONIVA12G02810.6">
    <property type="protein sequence ID" value="ONIVA12G02810.6"/>
    <property type="gene ID" value="ONIVA12G02810"/>
</dbReference>
<reference evidence="1" key="1">
    <citation type="submission" date="2015-04" db="UniProtKB">
        <authorList>
            <consortium name="EnsemblPlants"/>
        </authorList>
    </citation>
    <scope>IDENTIFICATION</scope>
    <source>
        <strain evidence="1">SL10</strain>
    </source>
</reference>
<keyword evidence="2" id="KW-1185">Reference proteome</keyword>
<proteinExistence type="predicted"/>
<dbReference type="Proteomes" id="UP000006591">
    <property type="component" value="Chromosome 12"/>
</dbReference>
<evidence type="ECO:0000313" key="2">
    <source>
        <dbReference type="Proteomes" id="UP000006591"/>
    </source>
</evidence>
<dbReference type="AlphaFoldDB" id="A0A0E0J6U4"/>
<protein>
    <submittedName>
        <fullName evidence="1">Uncharacterized protein</fullName>
    </submittedName>
</protein>
<accession>A0A0E0J6U4</accession>
<evidence type="ECO:0000313" key="1">
    <source>
        <dbReference type="EnsemblPlants" id="ONIVA12G02810.6"/>
    </source>
</evidence>
<dbReference type="HOGENOM" id="CLU_2926624_0_0_1"/>